<protein>
    <submittedName>
        <fullName evidence="8">CobW family GTP-binding protein</fullName>
    </submittedName>
</protein>
<proteinExistence type="inferred from homology"/>
<organism evidence="8 9">
    <name type="scientific">Sulfitobacter porphyrae</name>
    <dbReference type="NCBI Taxonomy" id="1246864"/>
    <lineage>
        <taxon>Bacteria</taxon>
        <taxon>Pseudomonadati</taxon>
        <taxon>Pseudomonadota</taxon>
        <taxon>Alphaproteobacteria</taxon>
        <taxon>Rhodobacterales</taxon>
        <taxon>Roseobacteraceae</taxon>
        <taxon>Sulfitobacter</taxon>
    </lineage>
</organism>
<evidence type="ECO:0000256" key="6">
    <source>
        <dbReference type="ARBA" id="ARBA00049117"/>
    </source>
</evidence>
<evidence type="ECO:0000256" key="1">
    <source>
        <dbReference type="ARBA" id="ARBA00022741"/>
    </source>
</evidence>
<dbReference type="Pfam" id="PF02492">
    <property type="entry name" value="cobW"/>
    <property type="match status" value="1"/>
</dbReference>
<dbReference type="Proteomes" id="UP001596353">
    <property type="component" value="Unassembled WGS sequence"/>
</dbReference>
<dbReference type="SUPFAM" id="SSF90002">
    <property type="entry name" value="Hypothetical protein YjiA, C-terminal domain"/>
    <property type="match status" value="1"/>
</dbReference>
<keyword evidence="9" id="KW-1185">Reference proteome</keyword>
<keyword evidence="3" id="KW-0143">Chaperone</keyword>
<sequence>MTGVRNRPALSVVGGGLGAGKTSLIARLLEQPGMGRTGVVVNEFGEFGVDDLMLGSSAPDAQLALLRNGCICCRPGNDLSEAVRKMIAAAPEPLVRIVVETSGVAELSAVLAKIGADHVLRGMVRLDAAIAVVDATAPDETRAEHIACADRIVVTKTDLVVPIAAAAIRRRIAAMNPTVPILDGQARPDPDVLFNAGLIDGRSGEVQADAWLRAQGSVHVHHHGENPDSIRSWLIETGPQDWTQLSQHIARMSRAAGPALLRLKGIVADRDDARPLALQMVRDQIYRPVRLTREAGDGRSRIVVIARATAAPAVEALAKRLSAAEVAIEVP</sequence>
<dbReference type="InterPro" id="IPR027417">
    <property type="entry name" value="P-loop_NTPase"/>
</dbReference>
<gene>
    <name evidence="8" type="ORF">ACFQFQ_23060</name>
</gene>
<dbReference type="CDD" id="cd03112">
    <property type="entry name" value="CobW-like"/>
    <property type="match status" value="1"/>
</dbReference>
<evidence type="ECO:0000313" key="9">
    <source>
        <dbReference type="Proteomes" id="UP001596353"/>
    </source>
</evidence>
<dbReference type="InterPro" id="IPR051316">
    <property type="entry name" value="Zinc-reg_GTPase_activator"/>
</dbReference>
<dbReference type="InterPro" id="IPR011629">
    <property type="entry name" value="CobW-like_C"/>
</dbReference>
<keyword evidence="1" id="KW-0547">Nucleotide-binding</keyword>
<dbReference type="InterPro" id="IPR003495">
    <property type="entry name" value="CobW/HypB/UreG_nucleotide-bd"/>
</dbReference>
<name>A0ABW2B7I9_9RHOB</name>
<dbReference type="Pfam" id="PF07683">
    <property type="entry name" value="CobW_C"/>
    <property type="match status" value="1"/>
</dbReference>
<dbReference type="Gene3D" id="3.30.1220.10">
    <property type="entry name" value="CobW-like, C-terminal domain"/>
    <property type="match status" value="1"/>
</dbReference>
<comment type="caution">
    <text evidence="8">The sequence shown here is derived from an EMBL/GenBank/DDBJ whole genome shotgun (WGS) entry which is preliminary data.</text>
</comment>
<comment type="similarity">
    <text evidence="4">Belongs to the SIMIBI class G3E GTPase family. ZNG1 subfamily.</text>
</comment>
<reference evidence="9" key="1">
    <citation type="journal article" date="2019" name="Int. J. Syst. Evol. Microbiol.">
        <title>The Global Catalogue of Microorganisms (GCM) 10K type strain sequencing project: providing services to taxonomists for standard genome sequencing and annotation.</title>
        <authorList>
            <consortium name="The Broad Institute Genomics Platform"/>
            <consortium name="The Broad Institute Genome Sequencing Center for Infectious Disease"/>
            <person name="Wu L."/>
            <person name="Ma J."/>
        </authorList>
    </citation>
    <scope>NUCLEOTIDE SEQUENCE [LARGE SCALE GENOMIC DNA]</scope>
    <source>
        <strain evidence="9">CCUG 66188</strain>
    </source>
</reference>
<dbReference type="Gene3D" id="3.40.50.300">
    <property type="entry name" value="P-loop containing nucleotide triphosphate hydrolases"/>
    <property type="match status" value="1"/>
</dbReference>
<evidence type="ECO:0000256" key="2">
    <source>
        <dbReference type="ARBA" id="ARBA00022801"/>
    </source>
</evidence>
<evidence type="ECO:0000256" key="4">
    <source>
        <dbReference type="ARBA" id="ARBA00034320"/>
    </source>
</evidence>
<evidence type="ECO:0000259" key="7">
    <source>
        <dbReference type="SMART" id="SM00833"/>
    </source>
</evidence>
<dbReference type="InterPro" id="IPR036627">
    <property type="entry name" value="CobW-likC_sf"/>
</dbReference>
<keyword evidence="2" id="KW-0378">Hydrolase</keyword>
<feature type="domain" description="CobW C-terminal" evidence="7">
    <location>
        <begin position="230"/>
        <end position="325"/>
    </location>
</feature>
<accession>A0ABW2B7I9</accession>
<dbReference type="SUPFAM" id="SSF52540">
    <property type="entry name" value="P-loop containing nucleoside triphosphate hydrolases"/>
    <property type="match status" value="1"/>
</dbReference>
<dbReference type="SMART" id="SM00833">
    <property type="entry name" value="CobW_C"/>
    <property type="match status" value="1"/>
</dbReference>
<comment type="function">
    <text evidence="5">Zinc chaperone that directly transfers zinc cofactor to target proteins, thereby activating them. Zinc is transferred from the CXCC motif in the GTPase domain to the zinc binding site in target proteins in a process requiring GTP hydrolysis.</text>
</comment>
<dbReference type="PANTHER" id="PTHR13748">
    <property type="entry name" value="COBW-RELATED"/>
    <property type="match status" value="1"/>
</dbReference>
<dbReference type="PANTHER" id="PTHR13748:SF62">
    <property type="entry name" value="COBW DOMAIN-CONTAINING PROTEIN"/>
    <property type="match status" value="1"/>
</dbReference>
<evidence type="ECO:0000256" key="5">
    <source>
        <dbReference type="ARBA" id="ARBA00045658"/>
    </source>
</evidence>
<comment type="catalytic activity">
    <reaction evidence="6">
        <text>GTP + H2O = GDP + phosphate + H(+)</text>
        <dbReference type="Rhea" id="RHEA:19669"/>
        <dbReference type="ChEBI" id="CHEBI:15377"/>
        <dbReference type="ChEBI" id="CHEBI:15378"/>
        <dbReference type="ChEBI" id="CHEBI:37565"/>
        <dbReference type="ChEBI" id="CHEBI:43474"/>
        <dbReference type="ChEBI" id="CHEBI:58189"/>
    </reaction>
    <physiologicalReaction direction="left-to-right" evidence="6">
        <dbReference type="Rhea" id="RHEA:19670"/>
    </physiologicalReaction>
</comment>
<evidence type="ECO:0000313" key="8">
    <source>
        <dbReference type="EMBL" id="MFC6761700.1"/>
    </source>
</evidence>
<evidence type="ECO:0000256" key="3">
    <source>
        <dbReference type="ARBA" id="ARBA00023186"/>
    </source>
</evidence>
<dbReference type="EMBL" id="JBHSWG010000003">
    <property type="protein sequence ID" value="MFC6761700.1"/>
    <property type="molecule type" value="Genomic_DNA"/>
</dbReference>